<evidence type="ECO:0000256" key="7">
    <source>
        <dbReference type="ARBA" id="ARBA00022989"/>
    </source>
</evidence>
<accession>A0A1W0X8C9</accession>
<dbReference type="EMBL" id="MTYJ01000011">
    <property type="protein sequence ID" value="OQV23531.1"/>
    <property type="molecule type" value="Genomic_DNA"/>
</dbReference>
<comment type="caution">
    <text evidence="15">The sequence shown here is derived from an EMBL/GenBank/DDBJ whole genome shotgun (WGS) entry which is preliminary data.</text>
</comment>
<dbReference type="GO" id="GO:0008299">
    <property type="term" value="P:isoprenoid biosynthetic process"/>
    <property type="evidence" value="ECO:0007669"/>
    <property type="project" value="UniProtKB-UniRule"/>
</dbReference>
<dbReference type="Gene3D" id="1.10.357.140">
    <property type="entry name" value="UbiA prenyltransferase"/>
    <property type="match status" value="1"/>
</dbReference>
<dbReference type="CDD" id="cd13959">
    <property type="entry name" value="PT_UbiA_COQ2"/>
    <property type="match status" value="1"/>
</dbReference>
<evidence type="ECO:0000256" key="1">
    <source>
        <dbReference type="ARBA" id="ARBA00001946"/>
    </source>
</evidence>
<dbReference type="GO" id="GO:0005743">
    <property type="term" value="C:mitochondrial inner membrane"/>
    <property type="evidence" value="ECO:0007669"/>
    <property type="project" value="UniProtKB-SubCell"/>
</dbReference>
<dbReference type="GO" id="GO:0006744">
    <property type="term" value="P:ubiquinone biosynthetic process"/>
    <property type="evidence" value="ECO:0007669"/>
    <property type="project" value="UniProtKB-UniRule"/>
</dbReference>
<evidence type="ECO:0000313" key="16">
    <source>
        <dbReference type="Proteomes" id="UP000192578"/>
    </source>
</evidence>
<protein>
    <recommendedName>
        <fullName evidence="13">4-hydroxybenzoate polyprenyltransferase, mitochondrial</fullName>
        <shortName evidence="13">4-HB polyprenyltransferase</shortName>
        <ecNumber evidence="13">2.5.1.39</ecNumber>
    </recommendedName>
    <alternativeName>
        <fullName evidence="13">Para-hydroxybenzoate--polyprenyltransferase</fullName>
        <shortName evidence="13">PHB:PPT</shortName>
        <shortName evidence="13">PHB:polyprenyltransferase</shortName>
    </alternativeName>
</protein>
<reference evidence="16" key="1">
    <citation type="submission" date="2017-01" db="EMBL/GenBank/DDBJ databases">
        <title>Comparative genomics of anhydrobiosis in the tardigrade Hypsibius dujardini.</title>
        <authorList>
            <person name="Yoshida Y."/>
            <person name="Koutsovoulos G."/>
            <person name="Laetsch D."/>
            <person name="Stevens L."/>
            <person name="Kumar S."/>
            <person name="Horikawa D."/>
            <person name="Ishino K."/>
            <person name="Komine S."/>
            <person name="Tomita M."/>
            <person name="Blaxter M."/>
            <person name="Arakawa K."/>
        </authorList>
    </citation>
    <scope>NUCLEOTIDE SEQUENCE [LARGE SCALE GENOMIC DNA]</scope>
    <source>
        <strain evidence="16">Z151</strain>
    </source>
</reference>
<name>A0A1W0X8C9_HYPEX</name>
<feature type="transmembrane region" description="Helical" evidence="13">
    <location>
        <begin position="344"/>
        <end position="364"/>
    </location>
</feature>
<dbReference type="EC" id="2.5.1.39" evidence="13"/>
<feature type="region of interest" description="Disordered" evidence="14">
    <location>
        <begin position="75"/>
        <end position="94"/>
    </location>
</feature>
<feature type="transmembrane region" description="Helical" evidence="13">
    <location>
        <begin position="152"/>
        <end position="170"/>
    </location>
</feature>
<evidence type="ECO:0000256" key="5">
    <source>
        <dbReference type="ARBA" id="ARBA00022688"/>
    </source>
</evidence>
<dbReference type="InterPro" id="IPR039653">
    <property type="entry name" value="Prenyltransferase"/>
</dbReference>
<comment type="catalytic activity">
    <reaction evidence="11">
        <text>all-trans-nonaprenyl diphosphate + 4-hydroxybenzoate = 4-hydroxy-3-(all-trans-nonaprenyl)benzoate + diphosphate</text>
        <dbReference type="Rhea" id="RHEA:17709"/>
        <dbReference type="ChEBI" id="CHEBI:17879"/>
        <dbReference type="ChEBI" id="CHEBI:33019"/>
        <dbReference type="ChEBI" id="CHEBI:58391"/>
        <dbReference type="ChEBI" id="CHEBI:84502"/>
        <dbReference type="EC" id="2.5.1.39"/>
    </reaction>
    <physiologicalReaction direction="left-to-right" evidence="11">
        <dbReference type="Rhea" id="RHEA:17710"/>
    </physiologicalReaction>
</comment>
<dbReference type="PROSITE" id="PS00943">
    <property type="entry name" value="UBIA"/>
    <property type="match status" value="1"/>
</dbReference>
<comment type="function">
    <text evidence="13">Catalyzes the prenylation of para-hydroxybenzoate (PHB) with an all-trans polyprenyl group. Mediates the second step in the final reaction sequence of coenzyme Q (CoQ) biosynthesis, which is the condensation of the polyisoprenoid side chain with PHB, generating the first membrane-bound Q intermediate.</text>
</comment>
<feature type="compositionally biased region" description="Low complexity" evidence="14">
    <location>
        <begin position="81"/>
        <end position="92"/>
    </location>
</feature>
<dbReference type="InterPro" id="IPR000537">
    <property type="entry name" value="UbiA_prenyltransferase"/>
</dbReference>
<keyword evidence="13" id="KW-0496">Mitochondrion</keyword>
<feature type="transmembrane region" description="Helical" evidence="13">
    <location>
        <begin position="248"/>
        <end position="269"/>
    </location>
</feature>
<keyword evidence="8 13" id="KW-0472">Membrane</keyword>
<dbReference type="Proteomes" id="UP000192578">
    <property type="component" value="Unassembled WGS sequence"/>
</dbReference>
<feature type="transmembrane region" description="Helical" evidence="13">
    <location>
        <begin position="275"/>
        <end position="293"/>
    </location>
</feature>
<dbReference type="PANTHER" id="PTHR11048:SF28">
    <property type="entry name" value="4-HYDROXYBENZOATE POLYPRENYLTRANSFERASE, MITOCHONDRIAL"/>
    <property type="match status" value="1"/>
</dbReference>
<dbReference type="NCBIfam" id="TIGR01474">
    <property type="entry name" value="ubiA_proteo"/>
    <property type="match status" value="1"/>
</dbReference>
<evidence type="ECO:0000256" key="14">
    <source>
        <dbReference type="SAM" id="MobiDB-lite"/>
    </source>
</evidence>
<evidence type="ECO:0000256" key="13">
    <source>
        <dbReference type="HAMAP-Rule" id="MF_03189"/>
    </source>
</evidence>
<keyword evidence="5 13" id="KW-0831">Ubiquinone biosynthesis</keyword>
<comment type="catalytic activity">
    <reaction evidence="12">
        <text>an all-trans-polyprenyl diphosphate + 4-hydroxybenzoate = a 4-hydroxy-3-(all-trans-polyprenyl)benzoate + diphosphate</text>
        <dbReference type="Rhea" id="RHEA:44504"/>
        <dbReference type="Rhea" id="RHEA-COMP:9514"/>
        <dbReference type="Rhea" id="RHEA-COMP:9564"/>
        <dbReference type="ChEBI" id="CHEBI:17879"/>
        <dbReference type="ChEBI" id="CHEBI:33019"/>
        <dbReference type="ChEBI" id="CHEBI:58914"/>
        <dbReference type="ChEBI" id="CHEBI:78396"/>
        <dbReference type="EC" id="2.5.1.39"/>
    </reaction>
    <physiologicalReaction direction="left-to-right" evidence="12">
        <dbReference type="Rhea" id="RHEA:44505"/>
    </physiologicalReaction>
</comment>
<dbReference type="Pfam" id="PF01040">
    <property type="entry name" value="UbiA"/>
    <property type="match status" value="1"/>
</dbReference>
<feature type="transmembrane region" description="Helical" evidence="13">
    <location>
        <begin position="190"/>
        <end position="214"/>
    </location>
</feature>
<dbReference type="HAMAP" id="MF_01635">
    <property type="entry name" value="UbiA"/>
    <property type="match status" value="1"/>
</dbReference>
<sequence length="417" mass="45623">MILTSRVFAALKFMNRANFPSSTVNIRINVNQIKSNGNQSSNARHSSFPQNAFYHLAAQRTDILLLTPATAGVEQRRRSASNSTGNSSGTSSVLDKIPSSAAELVALTPHTIQPYLKLIRADKPAGTWLLFWPCAWSIALAAQPGGLPDAKMMLLFGTGAFLMRGAGCIINDMWDRDFDRKVERTRERPLASGAIGFAPAMVWLAGQLGLSLLILVQLNWFSIILGASSMGLVVTYPLFKRVTYFPQVILGLVFNWGALLGYAAVRGYVDPFTVIPLYIAGLCWTMVYDTIYAHQDKVDDALIGVKSTALKFGDRTPTILWELSTTMLFALGCSGYMAGLSWPFFAGLGGVGAHLAWQTFAVNLNDPADCYKKFKSNHYLGLLVFLSIVGGTFLAVDETMGDRKETQQTLKANLLRL</sequence>
<keyword evidence="9 13" id="KW-0414">Isoprene biosynthesis</keyword>
<comment type="pathway">
    <text evidence="13">Cofactor biosynthesis; ubiquinone biosynthesis.</text>
</comment>
<evidence type="ECO:0000313" key="15">
    <source>
        <dbReference type="EMBL" id="OQV23531.1"/>
    </source>
</evidence>
<evidence type="ECO:0000256" key="12">
    <source>
        <dbReference type="ARBA" id="ARBA00051182"/>
    </source>
</evidence>
<dbReference type="UniPathway" id="UPA00232"/>
<evidence type="ECO:0000256" key="11">
    <source>
        <dbReference type="ARBA" id="ARBA00050454"/>
    </source>
</evidence>
<feature type="transmembrane region" description="Helical" evidence="13">
    <location>
        <begin position="376"/>
        <end position="396"/>
    </location>
</feature>
<evidence type="ECO:0000256" key="9">
    <source>
        <dbReference type="ARBA" id="ARBA00023229"/>
    </source>
</evidence>
<keyword evidence="6 13" id="KW-0812">Transmembrane</keyword>
<keyword evidence="4 13" id="KW-0808">Transferase</keyword>
<dbReference type="AlphaFoldDB" id="A0A1W0X8C9"/>
<comment type="subcellular location">
    <subcellularLocation>
        <location evidence="2">Membrane</location>
        <topology evidence="2">Multi-pass membrane protein</topology>
    </subcellularLocation>
    <subcellularLocation>
        <location evidence="13">Mitochondrion inner membrane</location>
        <topology evidence="13">Multi-pass membrane protein</topology>
        <orientation evidence="13">Matrix side</orientation>
    </subcellularLocation>
</comment>
<feature type="transmembrane region" description="Helical" evidence="13">
    <location>
        <begin position="220"/>
        <end position="239"/>
    </location>
</feature>
<organism evidence="15 16">
    <name type="scientific">Hypsibius exemplaris</name>
    <name type="common">Freshwater tardigrade</name>
    <dbReference type="NCBI Taxonomy" id="2072580"/>
    <lineage>
        <taxon>Eukaryota</taxon>
        <taxon>Metazoa</taxon>
        <taxon>Ecdysozoa</taxon>
        <taxon>Tardigrada</taxon>
        <taxon>Eutardigrada</taxon>
        <taxon>Parachela</taxon>
        <taxon>Hypsibioidea</taxon>
        <taxon>Hypsibiidae</taxon>
        <taxon>Hypsibius</taxon>
    </lineage>
</organism>
<evidence type="ECO:0000256" key="6">
    <source>
        <dbReference type="ARBA" id="ARBA00022692"/>
    </source>
</evidence>
<dbReference type="OrthoDB" id="18170at2759"/>
<evidence type="ECO:0000256" key="8">
    <source>
        <dbReference type="ARBA" id="ARBA00023136"/>
    </source>
</evidence>
<proteinExistence type="inferred from homology"/>
<comment type="similarity">
    <text evidence="3 13">Belongs to the UbiA prenyltransferase family.</text>
</comment>
<comment type="cofactor">
    <cofactor evidence="1 13">
        <name>Mg(2+)</name>
        <dbReference type="ChEBI" id="CHEBI:18420"/>
    </cofactor>
</comment>
<feature type="transmembrane region" description="Helical" evidence="13">
    <location>
        <begin position="125"/>
        <end position="146"/>
    </location>
</feature>
<dbReference type="InterPro" id="IPR006370">
    <property type="entry name" value="HB_polyprenyltransferase-like"/>
</dbReference>
<dbReference type="GO" id="GO:0008412">
    <property type="term" value="F:4-hydroxybenzoate polyprenyltransferase activity"/>
    <property type="evidence" value="ECO:0007669"/>
    <property type="project" value="UniProtKB-EC"/>
</dbReference>
<evidence type="ECO:0000256" key="3">
    <source>
        <dbReference type="ARBA" id="ARBA00005985"/>
    </source>
</evidence>
<evidence type="ECO:0000256" key="2">
    <source>
        <dbReference type="ARBA" id="ARBA00004141"/>
    </source>
</evidence>
<dbReference type="FunFam" id="1.10.357.140:FF:000003">
    <property type="entry name" value="4-hydroxybenzoate polyprenyltransferase, mitochondrial"/>
    <property type="match status" value="1"/>
</dbReference>
<evidence type="ECO:0000256" key="4">
    <source>
        <dbReference type="ARBA" id="ARBA00022679"/>
    </source>
</evidence>
<keyword evidence="7 13" id="KW-1133">Transmembrane helix</keyword>
<evidence type="ECO:0000256" key="10">
    <source>
        <dbReference type="ARBA" id="ARBA00049890"/>
    </source>
</evidence>
<dbReference type="InterPro" id="IPR044878">
    <property type="entry name" value="UbiA_sf"/>
</dbReference>
<keyword evidence="13" id="KW-0999">Mitochondrion inner membrane</keyword>
<dbReference type="InterPro" id="IPR030470">
    <property type="entry name" value="UbiA_prenylTrfase_CS"/>
</dbReference>
<keyword evidence="16" id="KW-1185">Reference proteome</keyword>
<comment type="catalytic activity">
    <reaction evidence="10">
        <text>all-trans-decaprenyl diphosphate + 4-hydroxybenzoate = 4-hydroxy-3-(all-trans-decaprenyl)benzoate + diphosphate</text>
        <dbReference type="Rhea" id="RHEA:44564"/>
        <dbReference type="ChEBI" id="CHEBI:17879"/>
        <dbReference type="ChEBI" id="CHEBI:33019"/>
        <dbReference type="ChEBI" id="CHEBI:60721"/>
        <dbReference type="ChEBI" id="CHEBI:84503"/>
        <dbReference type="EC" id="2.5.1.39"/>
    </reaction>
    <physiologicalReaction direction="left-to-right" evidence="10">
        <dbReference type="Rhea" id="RHEA:44565"/>
    </physiologicalReaction>
</comment>
<gene>
    <name evidence="15" type="ORF">BV898_02648</name>
</gene>
<dbReference type="PANTHER" id="PTHR11048">
    <property type="entry name" value="PRENYLTRANSFERASES"/>
    <property type="match status" value="1"/>
</dbReference>